<sequence length="355" mass="40275">MKPNDDILGLLPPNHLARKTHSLHHFTLRKELIAFPTFQKTVEEIALLHYRWRQSEVSEGLLVYGQHGSGKSTAIKHYLEQFKRKRVGGLSKIPVLFSLTPETPSVVSLSDVLLTSLGDPLATRGTAATKLNRIVHFFKECGVEMLVLDEFHHFYDTHRILEGRRVSDWLKNLMNLTGICIVLVGLPRSIAALNANPQLRRRFSAPLHHAEFTFNDAQAQHEFRGLLSALEQRLPVRCVPSLTEPEMARRMYYATHGLIDYVVKIIDDAVAMSGLKVGESIGLEALASAFKRKVWAECPDWINPFLAEKLRQLTQDKEPFGDWDDPDQYRLSTRTRTTAPKSNFSAEGGMRNAHY</sequence>
<dbReference type="RefSeq" id="WP_191721947.1">
    <property type="nucleotide sequence ID" value="NZ_JACSQK010000002.1"/>
</dbReference>
<comment type="caution">
    <text evidence="2">The sequence shown here is derived from an EMBL/GenBank/DDBJ whole genome shotgun (WGS) entry which is preliminary data.</text>
</comment>
<dbReference type="EMBL" id="JACSQK010000002">
    <property type="protein sequence ID" value="MBD7959529.1"/>
    <property type="molecule type" value="Genomic_DNA"/>
</dbReference>
<keyword evidence="3" id="KW-1185">Reference proteome</keyword>
<protein>
    <submittedName>
        <fullName evidence="2">TniB family NTP-binding protein</fullName>
    </submittedName>
</protein>
<name>A0ABR8S7S5_9BURK</name>
<gene>
    <name evidence="2" type="ORF">H9646_03465</name>
</gene>
<dbReference type="InterPro" id="IPR008868">
    <property type="entry name" value="TniB"/>
</dbReference>
<dbReference type="InterPro" id="IPR027417">
    <property type="entry name" value="P-loop_NTPase"/>
</dbReference>
<proteinExistence type="predicted"/>
<organism evidence="2 3">
    <name type="scientific">Comamonas avium</name>
    <dbReference type="NCBI Taxonomy" id="2762231"/>
    <lineage>
        <taxon>Bacteria</taxon>
        <taxon>Pseudomonadati</taxon>
        <taxon>Pseudomonadota</taxon>
        <taxon>Betaproteobacteria</taxon>
        <taxon>Burkholderiales</taxon>
        <taxon>Comamonadaceae</taxon>
        <taxon>Comamonas</taxon>
    </lineage>
</organism>
<evidence type="ECO:0000313" key="2">
    <source>
        <dbReference type="EMBL" id="MBD7959529.1"/>
    </source>
</evidence>
<evidence type="ECO:0000313" key="3">
    <source>
        <dbReference type="Proteomes" id="UP000634919"/>
    </source>
</evidence>
<feature type="compositionally biased region" description="Polar residues" evidence="1">
    <location>
        <begin position="330"/>
        <end position="345"/>
    </location>
</feature>
<accession>A0ABR8S7S5</accession>
<dbReference type="Proteomes" id="UP000634919">
    <property type="component" value="Unassembled WGS sequence"/>
</dbReference>
<dbReference type="Pfam" id="PF05621">
    <property type="entry name" value="TniB"/>
    <property type="match status" value="1"/>
</dbReference>
<dbReference type="SUPFAM" id="SSF52540">
    <property type="entry name" value="P-loop containing nucleoside triphosphate hydrolases"/>
    <property type="match status" value="1"/>
</dbReference>
<reference evidence="2 3" key="1">
    <citation type="submission" date="2020-08" db="EMBL/GenBank/DDBJ databases">
        <title>A Genomic Blueprint of the Chicken Gut Microbiome.</title>
        <authorList>
            <person name="Gilroy R."/>
            <person name="Ravi A."/>
            <person name="Getino M."/>
            <person name="Pursley I."/>
            <person name="Horton D.L."/>
            <person name="Alikhan N.-F."/>
            <person name="Baker D."/>
            <person name="Gharbi K."/>
            <person name="Hall N."/>
            <person name="Watson M."/>
            <person name="Adriaenssens E.M."/>
            <person name="Foster-Nyarko E."/>
            <person name="Jarju S."/>
            <person name="Secka A."/>
            <person name="Antonio M."/>
            <person name="Oren A."/>
            <person name="Chaudhuri R."/>
            <person name="La Ragione R.M."/>
            <person name="Hildebrand F."/>
            <person name="Pallen M.J."/>
        </authorList>
    </citation>
    <scope>NUCLEOTIDE SEQUENCE [LARGE SCALE GENOMIC DNA]</scope>
    <source>
        <strain evidence="2 3">Sa2CVA6</strain>
    </source>
</reference>
<feature type="region of interest" description="Disordered" evidence="1">
    <location>
        <begin position="317"/>
        <end position="355"/>
    </location>
</feature>
<dbReference type="Gene3D" id="3.40.50.300">
    <property type="entry name" value="P-loop containing nucleotide triphosphate hydrolases"/>
    <property type="match status" value="1"/>
</dbReference>
<evidence type="ECO:0000256" key="1">
    <source>
        <dbReference type="SAM" id="MobiDB-lite"/>
    </source>
</evidence>